<dbReference type="RefSeq" id="WP_129891646.1">
    <property type="nucleotide sequence ID" value="NZ_CP035758.1"/>
</dbReference>
<keyword evidence="2" id="KW-1185">Reference proteome</keyword>
<dbReference type="EMBL" id="CP035758">
    <property type="protein sequence ID" value="QBD80582.1"/>
    <property type="molecule type" value="Genomic_DNA"/>
</dbReference>
<accession>A0A4P6JYL8</accession>
<reference evidence="1 2" key="1">
    <citation type="submission" date="2019-01" db="EMBL/GenBank/DDBJ databases">
        <title>Ktedonosporobacter rubrisoli SCAWS-G2.</title>
        <authorList>
            <person name="Huang Y."/>
            <person name="Yan B."/>
        </authorList>
    </citation>
    <scope>NUCLEOTIDE SEQUENCE [LARGE SCALE GENOMIC DNA]</scope>
    <source>
        <strain evidence="1 2">SCAWS-G2</strain>
    </source>
</reference>
<dbReference type="AlphaFoldDB" id="A0A4P6JYL8"/>
<sequence>MRIRIALAPYEQDILLPALKAKFPDLTPEPQSIYTYYNAYLDVSPQGRGIEQSAFLRVHRIRYIDAESEQQQAIARFFHGVEIAGAQVKSVSFPGPIHERLGVILEDKDGRTILLRFPPNWQLPLRSQIL</sequence>
<proteinExistence type="predicted"/>
<organism evidence="1 2">
    <name type="scientific">Ktedonosporobacter rubrisoli</name>
    <dbReference type="NCBI Taxonomy" id="2509675"/>
    <lineage>
        <taxon>Bacteria</taxon>
        <taxon>Bacillati</taxon>
        <taxon>Chloroflexota</taxon>
        <taxon>Ktedonobacteria</taxon>
        <taxon>Ktedonobacterales</taxon>
        <taxon>Ktedonosporobacteraceae</taxon>
        <taxon>Ktedonosporobacter</taxon>
    </lineage>
</organism>
<name>A0A4P6JYL8_KTERU</name>
<evidence type="ECO:0000313" key="2">
    <source>
        <dbReference type="Proteomes" id="UP000290365"/>
    </source>
</evidence>
<evidence type="ECO:0000313" key="1">
    <source>
        <dbReference type="EMBL" id="QBD80582.1"/>
    </source>
</evidence>
<dbReference type="KEGG" id="kbs:EPA93_33270"/>
<gene>
    <name evidence="1" type="ORF">EPA93_33270</name>
</gene>
<protein>
    <submittedName>
        <fullName evidence="1">Uncharacterized protein</fullName>
    </submittedName>
</protein>
<dbReference type="Proteomes" id="UP000290365">
    <property type="component" value="Chromosome"/>
</dbReference>